<sequence length="109" mass="12183">MCEYVICCCVARPRSCGACCMARWRCQEINVTDEVGYGMRLPCTPHDVRGCSSGIIFDVNHIFYRAAIMYRQRWAVVLQVFEEAGTALCCHAKVLLATGSAIPPYLVKD</sequence>
<accession>Q87BM0</accession>
<evidence type="ECO:0000313" key="1">
    <source>
        <dbReference type="EMBL" id="AAO29275.1"/>
    </source>
</evidence>
<gene>
    <name evidence="1" type="ordered locus">PD_1428</name>
</gene>
<name>Q87BM0_XYLFT</name>
<protein>
    <submittedName>
        <fullName evidence="1">Uncharacterized protein</fullName>
    </submittedName>
</protein>
<keyword evidence="2" id="KW-1185">Reference proteome</keyword>
<dbReference type="AlphaFoldDB" id="Q87BM0"/>
<organism evidence="1 2">
    <name type="scientific">Xylella fastidiosa (strain Temecula1 / ATCC 700964)</name>
    <dbReference type="NCBI Taxonomy" id="183190"/>
    <lineage>
        <taxon>Bacteria</taxon>
        <taxon>Pseudomonadati</taxon>
        <taxon>Pseudomonadota</taxon>
        <taxon>Gammaproteobacteria</taxon>
        <taxon>Lysobacterales</taxon>
        <taxon>Lysobacteraceae</taxon>
        <taxon>Xylella</taxon>
    </lineage>
</organism>
<dbReference type="KEGG" id="xft:PD_1428"/>
<reference evidence="1 2" key="1">
    <citation type="journal article" date="2003" name="J. Bacteriol.">
        <title>Comparative analyses of the complete genome sequences of Pierce's disease and citrus variegated chlorosis strains of Xylella fastidiosa.</title>
        <authorList>
            <person name="Van Sluys M.A."/>
            <person name="de Oliveira M.C."/>
            <person name="Monteiro-Vitorello C.B."/>
            <person name="Miyaki C.Y."/>
            <person name="Furlan L.R."/>
            <person name="Camargo L.E."/>
            <person name="da Silva A.C."/>
            <person name="Moon D.H."/>
            <person name="Takita M.A."/>
            <person name="Lemos E.G."/>
            <person name="Machado M.A."/>
            <person name="Ferro M.I."/>
            <person name="da Silva F.R."/>
            <person name="Goldman M.H."/>
            <person name="Goldman G.H."/>
            <person name="Lemos M.V."/>
            <person name="El-Dorry H."/>
            <person name="Tsai S.M."/>
            <person name="Carrer H."/>
            <person name="Carraro D.M."/>
            <person name="de Oliveira R.C."/>
            <person name="Nunes L.R."/>
            <person name="Siqueira W.J."/>
            <person name="Coutinho L.L."/>
            <person name="Kimura E.T."/>
            <person name="Ferro E.S."/>
            <person name="Harakava R."/>
            <person name="Kuramae E.E."/>
            <person name="Marino C.L."/>
            <person name="Giglioti E."/>
            <person name="Abreu I.L."/>
            <person name="Alves L.M."/>
            <person name="do Amaral A.M."/>
            <person name="Baia G.S."/>
            <person name="Blanco S.R."/>
            <person name="Brito M.S."/>
            <person name="Cannavan F.S."/>
            <person name="Celestino A.V."/>
            <person name="da Cunha A.F."/>
            <person name="Fenille R.C."/>
            <person name="Ferro J.A."/>
            <person name="Formighieri E.F."/>
            <person name="Kishi L.T."/>
            <person name="Leoni S.G."/>
            <person name="Oliveira A.R."/>
            <person name="Rosa V.E.Jr."/>
            <person name="Sassaki F.T."/>
            <person name="Sena J.A."/>
            <person name="de Souza A.A."/>
            <person name="Truffi D."/>
            <person name="Tsukumo F."/>
            <person name="Yanai G.M."/>
            <person name="Zaros L.G."/>
            <person name="Civerolo E.L."/>
            <person name="Simpson A.J."/>
            <person name="Almeida N.F.Jr."/>
            <person name="Setubal J.C."/>
            <person name="Kitajima J.P."/>
        </authorList>
    </citation>
    <scope>NUCLEOTIDE SEQUENCE [LARGE SCALE GENOMIC DNA]</scope>
    <source>
        <strain evidence="2">Temecula1 / ATCC 700964</strain>
    </source>
</reference>
<evidence type="ECO:0000313" key="2">
    <source>
        <dbReference type="Proteomes" id="UP000002516"/>
    </source>
</evidence>
<proteinExistence type="predicted"/>
<dbReference type="Proteomes" id="UP000002516">
    <property type="component" value="Chromosome"/>
</dbReference>
<dbReference type="EMBL" id="AE009442">
    <property type="protein sequence ID" value="AAO29275.1"/>
    <property type="molecule type" value="Genomic_DNA"/>
</dbReference>
<dbReference type="HOGENOM" id="CLU_2453955_0_0_6"/>